<dbReference type="EMBL" id="BAABDF010000007">
    <property type="protein sequence ID" value="GAA3870533.1"/>
    <property type="molecule type" value="Genomic_DNA"/>
</dbReference>
<organism evidence="6 7">
    <name type="scientific">Celeribacter arenosi</name>
    <dbReference type="NCBI Taxonomy" id="792649"/>
    <lineage>
        <taxon>Bacteria</taxon>
        <taxon>Pseudomonadati</taxon>
        <taxon>Pseudomonadota</taxon>
        <taxon>Alphaproteobacteria</taxon>
        <taxon>Rhodobacterales</taxon>
        <taxon>Roseobacteraceae</taxon>
        <taxon>Celeribacter</taxon>
    </lineage>
</organism>
<dbReference type="Proteomes" id="UP001399917">
    <property type="component" value="Unassembled WGS sequence"/>
</dbReference>
<dbReference type="HAMAP" id="MF_00189">
    <property type="entry name" value="YciB"/>
    <property type="match status" value="1"/>
</dbReference>
<evidence type="ECO:0000256" key="3">
    <source>
        <dbReference type="ARBA" id="ARBA00022989"/>
    </source>
</evidence>
<evidence type="ECO:0000256" key="4">
    <source>
        <dbReference type="ARBA" id="ARBA00023136"/>
    </source>
</evidence>
<dbReference type="PANTHER" id="PTHR36917:SF1">
    <property type="entry name" value="INNER MEMBRANE-SPANNING PROTEIN YCIB"/>
    <property type="match status" value="1"/>
</dbReference>
<feature type="transmembrane region" description="Helical" evidence="5">
    <location>
        <begin position="173"/>
        <end position="191"/>
    </location>
</feature>
<comment type="subcellular location">
    <subcellularLocation>
        <location evidence="5">Cell inner membrane</location>
        <topology evidence="5">Multi-pass membrane protein</topology>
    </subcellularLocation>
</comment>
<evidence type="ECO:0000256" key="5">
    <source>
        <dbReference type="HAMAP-Rule" id="MF_00189"/>
    </source>
</evidence>
<accession>A0ABP7KA51</accession>
<evidence type="ECO:0000256" key="2">
    <source>
        <dbReference type="ARBA" id="ARBA00022692"/>
    </source>
</evidence>
<proteinExistence type="inferred from homology"/>
<sequence length="201" mass="23042">MTDKQIKPWVKPALEFGPILAFFAGYVFLKDREFMIGGVTYSGFILMTALFIPILALSTFLLWRITGKLSVMQIMTLVLVTVFGGLTIWLNDERFFKMKPTMIYLLFAGILGFGLLRGSSYLSLVMGEALPLDYEGWKKFTFRMMLFFVALAIANELVWRTMSTDAWVKFKTFGLPIAMFAFIFSQSGLFARHTIQKDKER</sequence>
<gene>
    <name evidence="5" type="primary">yciB</name>
    <name evidence="6" type="ORF">GCM10022404_20620</name>
</gene>
<evidence type="ECO:0000313" key="6">
    <source>
        <dbReference type="EMBL" id="GAA3870533.1"/>
    </source>
</evidence>
<feature type="transmembrane region" description="Helical" evidence="5">
    <location>
        <begin position="12"/>
        <end position="29"/>
    </location>
</feature>
<evidence type="ECO:0000313" key="7">
    <source>
        <dbReference type="Proteomes" id="UP001399917"/>
    </source>
</evidence>
<keyword evidence="2 5" id="KW-0812">Transmembrane</keyword>
<keyword evidence="3 5" id="KW-1133">Transmembrane helix</keyword>
<feature type="transmembrane region" description="Helical" evidence="5">
    <location>
        <begin position="102"/>
        <end position="119"/>
    </location>
</feature>
<feature type="transmembrane region" description="Helical" evidence="5">
    <location>
        <begin position="70"/>
        <end position="90"/>
    </location>
</feature>
<feature type="transmembrane region" description="Helical" evidence="5">
    <location>
        <begin position="140"/>
        <end position="161"/>
    </location>
</feature>
<comment type="similarity">
    <text evidence="5">Belongs to the YciB family.</text>
</comment>
<dbReference type="InterPro" id="IPR006008">
    <property type="entry name" value="YciB"/>
</dbReference>
<keyword evidence="4 5" id="KW-0472">Membrane</keyword>
<protein>
    <recommendedName>
        <fullName evidence="5">Inner membrane-spanning protein YciB</fullName>
    </recommendedName>
</protein>
<dbReference type="RefSeq" id="WP_344847004.1">
    <property type="nucleotide sequence ID" value="NZ_BAABDF010000007.1"/>
</dbReference>
<dbReference type="PANTHER" id="PTHR36917">
    <property type="entry name" value="INTRACELLULAR SEPTATION PROTEIN A-RELATED"/>
    <property type="match status" value="1"/>
</dbReference>
<keyword evidence="1 5" id="KW-1003">Cell membrane</keyword>
<name>A0ABP7KA51_9RHOB</name>
<dbReference type="Pfam" id="PF04279">
    <property type="entry name" value="IspA"/>
    <property type="match status" value="1"/>
</dbReference>
<reference evidence="7" key="1">
    <citation type="journal article" date="2019" name="Int. J. Syst. Evol. Microbiol.">
        <title>The Global Catalogue of Microorganisms (GCM) 10K type strain sequencing project: providing services to taxonomists for standard genome sequencing and annotation.</title>
        <authorList>
            <consortium name="The Broad Institute Genomics Platform"/>
            <consortium name="The Broad Institute Genome Sequencing Center for Infectious Disease"/>
            <person name="Wu L."/>
            <person name="Ma J."/>
        </authorList>
    </citation>
    <scope>NUCLEOTIDE SEQUENCE [LARGE SCALE GENOMIC DNA]</scope>
    <source>
        <strain evidence="7">JCM 17190</strain>
    </source>
</reference>
<comment type="function">
    <text evidence="5">Plays a role in cell envelope biogenesis, maintenance of cell envelope integrity and membrane homeostasis.</text>
</comment>
<feature type="transmembrane region" description="Helical" evidence="5">
    <location>
        <begin position="41"/>
        <end position="63"/>
    </location>
</feature>
<keyword evidence="7" id="KW-1185">Reference proteome</keyword>
<evidence type="ECO:0000256" key="1">
    <source>
        <dbReference type="ARBA" id="ARBA00022475"/>
    </source>
</evidence>
<comment type="caution">
    <text evidence="6">The sequence shown here is derived from an EMBL/GenBank/DDBJ whole genome shotgun (WGS) entry which is preliminary data.</text>
</comment>
<keyword evidence="5" id="KW-0997">Cell inner membrane</keyword>